<proteinExistence type="predicted"/>
<gene>
    <name evidence="3" type="ORF">OH76DRAFT_656216</name>
</gene>
<keyword evidence="2" id="KW-1133">Transmembrane helix</keyword>
<name>A0A371D7G1_9APHY</name>
<keyword evidence="4" id="KW-1185">Reference proteome</keyword>
<dbReference type="AlphaFoldDB" id="A0A371D7G1"/>
<evidence type="ECO:0000256" key="2">
    <source>
        <dbReference type="SAM" id="Phobius"/>
    </source>
</evidence>
<dbReference type="Proteomes" id="UP000256964">
    <property type="component" value="Unassembled WGS sequence"/>
</dbReference>
<feature type="region of interest" description="Disordered" evidence="1">
    <location>
        <begin position="322"/>
        <end position="341"/>
    </location>
</feature>
<evidence type="ECO:0000256" key="1">
    <source>
        <dbReference type="SAM" id="MobiDB-lite"/>
    </source>
</evidence>
<organism evidence="3 4">
    <name type="scientific">Lentinus brumalis</name>
    <dbReference type="NCBI Taxonomy" id="2498619"/>
    <lineage>
        <taxon>Eukaryota</taxon>
        <taxon>Fungi</taxon>
        <taxon>Dikarya</taxon>
        <taxon>Basidiomycota</taxon>
        <taxon>Agaricomycotina</taxon>
        <taxon>Agaricomycetes</taxon>
        <taxon>Polyporales</taxon>
        <taxon>Polyporaceae</taxon>
        <taxon>Lentinus</taxon>
    </lineage>
</organism>
<evidence type="ECO:0000313" key="3">
    <source>
        <dbReference type="EMBL" id="RDX48477.1"/>
    </source>
</evidence>
<feature type="transmembrane region" description="Helical" evidence="2">
    <location>
        <begin position="138"/>
        <end position="157"/>
    </location>
</feature>
<accession>A0A371D7G1</accession>
<reference evidence="3 4" key="1">
    <citation type="journal article" date="2018" name="Biotechnol. Biofuels">
        <title>Integrative visual omics of the white-rot fungus Polyporus brumalis exposes the biotechnological potential of its oxidative enzymes for delignifying raw plant biomass.</title>
        <authorList>
            <person name="Miyauchi S."/>
            <person name="Rancon A."/>
            <person name="Drula E."/>
            <person name="Hage H."/>
            <person name="Chaduli D."/>
            <person name="Favel A."/>
            <person name="Grisel S."/>
            <person name="Henrissat B."/>
            <person name="Herpoel-Gimbert I."/>
            <person name="Ruiz-Duenas F.J."/>
            <person name="Chevret D."/>
            <person name="Hainaut M."/>
            <person name="Lin J."/>
            <person name="Wang M."/>
            <person name="Pangilinan J."/>
            <person name="Lipzen A."/>
            <person name="Lesage-Meessen L."/>
            <person name="Navarro D."/>
            <person name="Riley R."/>
            <person name="Grigoriev I.V."/>
            <person name="Zhou S."/>
            <person name="Raouche S."/>
            <person name="Rosso M.N."/>
        </authorList>
    </citation>
    <scope>NUCLEOTIDE SEQUENCE [LARGE SCALE GENOMIC DNA]</scope>
    <source>
        <strain evidence="3 4">BRFM 1820</strain>
    </source>
</reference>
<feature type="compositionally biased region" description="Basic and acidic residues" evidence="1">
    <location>
        <begin position="322"/>
        <end position="337"/>
    </location>
</feature>
<evidence type="ECO:0000313" key="4">
    <source>
        <dbReference type="Proteomes" id="UP000256964"/>
    </source>
</evidence>
<sequence>MGRGRRAGERWVLGAGCWGSVRGGSVGVGVGGSWLVLSDGVGSVLCGCSLLSCSRTSQARTRTRTRMRSSVYIRTSSAVHSTSTVHTAVVSSSVAISPCPCTANVQGMHAVVDTTHVFPAPALSSLSRPRSRIHCRHVLVCTLCVICSLLSVAYVQVPCSLPHVLRSCRCRIALSSCLIALVPHRSTSQAICRPARSPWPLGNAQSLSSTLCSIATKQHTYHIRGHTGIIPHRRAGGPSPDTTVSPWQPEPSALAMYALYAHEDMSRLRSQLRVPGPQIYEYTVTPSAKMGIRRARLESPYPHGHKTVLVVFTEALPLKDRSASLRGQKRPDPRRGAPEPSIDTVLVQVRHRQRDGACVRNDNIDEQWIDMVRSARQPTPSTSVAARRPCRTLHATMKDHDRMPAHARPDKTYPCSTNPLRPSTWAATGVGFTGVQISTARATVRRRICSGNTYILIVSRFSRLAARSASPDVGLQAARDCRSSSHTQPAWHGCIAFSNTEQDRNSYFTGNIFARTEASLAPAAGSQRTGCGRAHTKAPWHIHIGVVCAIRTGRTDSEYTVTSESETDTRIARTEASPASVRGAGSHRRCPVESTLDSRLSISMATHKTRTRRTMHDIHLAQCTWQRECGQSSGGVAVTSTVNVWC</sequence>
<dbReference type="EMBL" id="KZ857411">
    <property type="protein sequence ID" value="RDX48477.1"/>
    <property type="molecule type" value="Genomic_DNA"/>
</dbReference>
<keyword evidence="2" id="KW-0812">Transmembrane</keyword>
<keyword evidence="2" id="KW-0472">Membrane</keyword>
<protein>
    <submittedName>
        <fullName evidence="3">Uncharacterized protein</fullName>
    </submittedName>
</protein>